<feature type="binding site" evidence="3">
    <location>
        <begin position="191"/>
        <end position="192"/>
    </location>
    <ligand>
        <name>substrate</name>
    </ligand>
</feature>
<evidence type="ECO:0000256" key="2">
    <source>
        <dbReference type="ARBA" id="ARBA00023235"/>
    </source>
</evidence>
<dbReference type="EMBL" id="SLWB01000001">
    <property type="protein sequence ID" value="TCN72847.1"/>
    <property type="molecule type" value="Genomic_DNA"/>
</dbReference>
<keyword evidence="3" id="KW-0963">Cytoplasm</keyword>
<dbReference type="GO" id="GO:0008837">
    <property type="term" value="F:diaminopimelate epimerase activity"/>
    <property type="evidence" value="ECO:0007669"/>
    <property type="project" value="UniProtKB-UniRule"/>
</dbReference>
<dbReference type="Proteomes" id="UP000294830">
    <property type="component" value="Unassembled WGS sequence"/>
</dbReference>
<feature type="binding site" evidence="3">
    <location>
        <begin position="202"/>
        <end position="203"/>
    </location>
    <ligand>
        <name>substrate</name>
    </ligand>
</feature>
<gene>
    <name evidence="3" type="primary">dapF</name>
    <name evidence="5" type="ORF">CLV25_10165</name>
</gene>
<feature type="site" description="Could be important to modulate the pK values of the two catalytic cysteine residues" evidence="3">
    <location>
        <position position="191"/>
    </location>
</feature>
<dbReference type="PANTHER" id="PTHR31689:SF0">
    <property type="entry name" value="DIAMINOPIMELATE EPIMERASE"/>
    <property type="match status" value="1"/>
</dbReference>
<comment type="caution">
    <text evidence="5">The sequence shown here is derived from an EMBL/GenBank/DDBJ whole genome shotgun (WGS) entry which is preliminary data.</text>
</comment>
<comment type="catalytic activity">
    <reaction evidence="3">
        <text>(2S,6S)-2,6-diaminopimelate = meso-2,6-diaminopimelate</text>
        <dbReference type="Rhea" id="RHEA:15393"/>
        <dbReference type="ChEBI" id="CHEBI:57609"/>
        <dbReference type="ChEBI" id="CHEBI:57791"/>
        <dbReference type="EC" id="5.1.1.7"/>
    </reaction>
</comment>
<comment type="subunit">
    <text evidence="3">Homodimer.</text>
</comment>
<feature type="binding site" evidence="3">
    <location>
        <position position="174"/>
    </location>
    <ligand>
        <name>substrate</name>
    </ligand>
</feature>
<keyword evidence="3" id="KW-0028">Amino-acid biosynthesis</keyword>
<feature type="binding site" evidence="3">
    <location>
        <position position="64"/>
    </location>
    <ligand>
        <name>substrate</name>
    </ligand>
</feature>
<keyword evidence="6" id="KW-1185">Reference proteome</keyword>
<dbReference type="RefSeq" id="WP_131837637.1">
    <property type="nucleotide sequence ID" value="NZ_SLWB01000001.1"/>
</dbReference>
<keyword evidence="2 3" id="KW-0413">Isomerase</keyword>
<comment type="subcellular location">
    <subcellularLocation>
        <location evidence="3">Cytoplasm</location>
    </subcellularLocation>
</comment>
<feature type="site" description="Could be important to modulate the pK values of the two catalytic cysteine residues" evidence="3">
    <location>
        <position position="142"/>
    </location>
</feature>
<dbReference type="HAMAP" id="MF_00197">
    <property type="entry name" value="DAP_epimerase"/>
    <property type="match status" value="1"/>
</dbReference>
<dbReference type="PANTHER" id="PTHR31689">
    <property type="entry name" value="DIAMINOPIMELATE EPIMERASE, CHLOROPLASTIC"/>
    <property type="match status" value="1"/>
</dbReference>
<reference evidence="5 6" key="1">
    <citation type="submission" date="2019-03" db="EMBL/GenBank/DDBJ databases">
        <title>Genomic Encyclopedia of Archaeal and Bacterial Type Strains, Phase II (KMG-II): from individual species to whole genera.</title>
        <authorList>
            <person name="Goeker M."/>
        </authorList>
    </citation>
    <scope>NUCLEOTIDE SEQUENCE [LARGE SCALE GENOMIC DNA]</scope>
    <source>
        <strain evidence="5 6">RL-C</strain>
    </source>
</reference>
<dbReference type="GO" id="GO:0009089">
    <property type="term" value="P:lysine biosynthetic process via diaminopimelate"/>
    <property type="evidence" value="ECO:0007669"/>
    <property type="project" value="UniProtKB-UniRule"/>
</dbReference>
<dbReference type="Gene3D" id="3.10.310.10">
    <property type="entry name" value="Diaminopimelate Epimerase, Chain A, domain 1"/>
    <property type="match status" value="2"/>
</dbReference>
<evidence type="ECO:0000313" key="6">
    <source>
        <dbReference type="Proteomes" id="UP000294830"/>
    </source>
</evidence>
<dbReference type="AlphaFoldDB" id="A0A4R2EY57"/>
<feature type="active site" description="Proton acceptor" evidence="3">
    <location>
        <position position="201"/>
    </location>
</feature>
<comment type="similarity">
    <text evidence="1 3">Belongs to the diaminopimelate epimerase family.</text>
</comment>
<feature type="binding site" evidence="3">
    <location>
        <position position="13"/>
    </location>
    <ligand>
        <name>substrate</name>
    </ligand>
</feature>
<evidence type="ECO:0000313" key="5">
    <source>
        <dbReference type="EMBL" id="TCN72847.1"/>
    </source>
</evidence>
<name>A0A4R2EY57_9BACT</name>
<comment type="pathway">
    <text evidence="3">Amino-acid biosynthesis; L-lysine biosynthesis via DAP pathway; DL-2,6-diaminopimelate from LL-2,6-diaminopimelate: step 1/1.</text>
</comment>
<feature type="active site" description="Proton donor" evidence="3">
    <location>
        <position position="73"/>
    </location>
</feature>
<dbReference type="SUPFAM" id="SSF54506">
    <property type="entry name" value="Diaminopimelate epimerase-like"/>
    <property type="match status" value="2"/>
</dbReference>
<organism evidence="5 6">
    <name type="scientific">Acetobacteroides hydrogenigenes</name>
    <dbReference type="NCBI Taxonomy" id="979970"/>
    <lineage>
        <taxon>Bacteria</taxon>
        <taxon>Pseudomonadati</taxon>
        <taxon>Bacteroidota</taxon>
        <taxon>Bacteroidia</taxon>
        <taxon>Bacteroidales</taxon>
        <taxon>Rikenellaceae</taxon>
        <taxon>Acetobacteroides</taxon>
    </lineage>
</organism>
<accession>A0A4R2EY57</accession>
<dbReference type="GO" id="GO:0005829">
    <property type="term" value="C:cytosol"/>
    <property type="evidence" value="ECO:0007669"/>
    <property type="project" value="TreeGrafter"/>
</dbReference>
<evidence type="ECO:0000256" key="3">
    <source>
        <dbReference type="HAMAP-Rule" id="MF_00197"/>
    </source>
</evidence>
<comment type="caution">
    <text evidence="3">Lacks conserved residue(s) required for the propagation of feature annotation.</text>
</comment>
<evidence type="ECO:0000256" key="4">
    <source>
        <dbReference type="NCBIfam" id="TIGR00652"/>
    </source>
</evidence>
<evidence type="ECO:0000256" key="1">
    <source>
        <dbReference type="ARBA" id="ARBA00010219"/>
    </source>
</evidence>
<dbReference type="UniPathway" id="UPA00034">
    <property type="reaction ID" value="UER00025"/>
</dbReference>
<dbReference type="InterPro" id="IPR001653">
    <property type="entry name" value="DAP_epimerase_DapF"/>
</dbReference>
<sequence length="264" mass="29676">MILKFEKYQGAGNDFVIIDNREGKFQPSIDTVEMLCDRNFGVGADGLMLLEKDEKNDFYMRYFNADGKESTMCGNGGRCISVFAKSLGLGSPEKVVFNSIDGLHEAFFIEEDGEIFVKLKMIDVKEIEEHDDYYFINTGSPHYVKFVEDLEEMDVFEEGQAVRNDPKFAPGGTNVNFVEIFDDEIFVRTYERGVEDETLACGTGSTAAAIATALFLESDQNNWDIEVMGGNLHVSFDRRDDGTFENVWLTGPAEKVFEGTINVD</sequence>
<dbReference type="OrthoDB" id="9805408at2"/>
<dbReference type="EC" id="5.1.1.7" evidence="3 4"/>
<feature type="binding site" evidence="3">
    <location>
        <begin position="74"/>
        <end position="75"/>
    </location>
    <ligand>
        <name>substrate</name>
    </ligand>
</feature>
<keyword evidence="3" id="KW-0457">Lysine biosynthesis</keyword>
<comment type="function">
    <text evidence="3">Catalyzes the stereoinversion of LL-2,6-diaminopimelate (L,L-DAP) to meso-diaminopimelate (meso-DAP), a precursor of L-lysine and an essential component of the bacterial peptidoglycan.</text>
</comment>
<proteinExistence type="inferred from homology"/>
<protein>
    <recommendedName>
        <fullName evidence="3 4">Diaminopimelate epimerase</fullName>
        <shortName evidence="3">DAP epimerase</shortName>
        <ecNumber evidence="3 4">5.1.1.7</ecNumber>
    </recommendedName>
    <alternativeName>
        <fullName evidence="3">PLP-independent amino acid racemase</fullName>
    </alternativeName>
</protein>
<dbReference type="NCBIfam" id="TIGR00652">
    <property type="entry name" value="DapF"/>
    <property type="match status" value="1"/>
</dbReference>
<dbReference type="Pfam" id="PF01678">
    <property type="entry name" value="DAP_epimerase"/>
    <property type="match status" value="2"/>
</dbReference>